<dbReference type="GO" id="GO:0005525">
    <property type="term" value="F:GTP binding"/>
    <property type="evidence" value="ECO:0007669"/>
    <property type="project" value="UniProtKB-KW"/>
</dbReference>
<dbReference type="InterPro" id="IPR006703">
    <property type="entry name" value="G_AIG1"/>
</dbReference>
<reference evidence="5 6" key="1">
    <citation type="submission" date="2015-08" db="EMBL/GenBank/DDBJ databases">
        <title>The genome of the Asian arowana (Scleropages formosus).</title>
        <authorList>
            <person name="Tan M.H."/>
            <person name="Gan H.M."/>
            <person name="Croft L.J."/>
            <person name="Austin C.M."/>
        </authorList>
    </citation>
    <scope>NUCLEOTIDE SEQUENCE [LARGE SCALE GENOMIC DNA]</scope>
    <source>
        <strain evidence="5">Aro1</strain>
    </source>
</reference>
<evidence type="ECO:0000259" key="4">
    <source>
        <dbReference type="Pfam" id="PF04548"/>
    </source>
</evidence>
<evidence type="ECO:0000313" key="5">
    <source>
        <dbReference type="EMBL" id="KPP62275.1"/>
    </source>
</evidence>
<sequence length="89" mass="9757">LSGSDHLELVLVGLNGVRKSAPGNTILSREEFPSGISSTSWTSHRVRGDEESDLSEEQLRAELQRAVSLCEPGPHAFLLVQQLGRFTQQ</sequence>
<feature type="domain" description="AIG1-type G" evidence="4">
    <location>
        <begin position="8"/>
        <end position="89"/>
    </location>
</feature>
<evidence type="ECO:0000256" key="2">
    <source>
        <dbReference type="ARBA" id="ARBA00022741"/>
    </source>
</evidence>
<organism evidence="5 6">
    <name type="scientific">Scleropages formosus</name>
    <name type="common">Asian bonytongue</name>
    <name type="synonym">Osteoglossum formosum</name>
    <dbReference type="NCBI Taxonomy" id="113540"/>
    <lineage>
        <taxon>Eukaryota</taxon>
        <taxon>Metazoa</taxon>
        <taxon>Chordata</taxon>
        <taxon>Craniata</taxon>
        <taxon>Vertebrata</taxon>
        <taxon>Euteleostomi</taxon>
        <taxon>Actinopterygii</taxon>
        <taxon>Neopterygii</taxon>
        <taxon>Teleostei</taxon>
        <taxon>Osteoglossocephala</taxon>
        <taxon>Osteoglossomorpha</taxon>
        <taxon>Osteoglossiformes</taxon>
        <taxon>Osteoglossidae</taxon>
        <taxon>Scleropages</taxon>
    </lineage>
</organism>
<dbReference type="Proteomes" id="UP000034805">
    <property type="component" value="Unassembled WGS sequence"/>
</dbReference>
<dbReference type="AlphaFoldDB" id="A0A0P7Y917"/>
<evidence type="ECO:0000313" key="6">
    <source>
        <dbReference type="Proteomes" id="UP000034805"/>
    </source>
</evidence>
<dbReference type="InterPro" id="IPR045058">
    <property type="entry name" value="GIMA/IAN/Toc"/>
</dbReference>
<evidence type="ECO:0000256" key="1">
    <source>
        <dbReference type="ARBA" id="ARBA00008535"/>
    </source>
</evidence>
<name>A0A0P7Y917_SCLFO</name>
<feature type="non-terminal residue" evidence="5">
    <location>
        <position position="1"/>
    </location>
</feature>
<dbReference type="InterPro" id="IPR027417">
    <property type="entry name" value="P-loop_NTPase"/>
</dbReference>
<gene>
    <name evidence="5" type="ORF">Z043_119550</name>
</gene>
<dbReference type="Pfam" id="PF04548">
    <property type="entry name" value="AIG1"/>
    <property type="match status" value="1"/>
</dbReference>
<dbReference type="PANTHER" id="PTHR10903">
    <property type="entry name" value="GTPASE, IMAP FAMILY MEMBER-RELATED"/>
    <property type="match status" value="1"/>
</dbReference>
<proteinExistence type="inferred from homology"/>
<protein>
    <recommendedName>
        <fullName evidence="4">AIG1-type G domain-containing protein</fullName>
    </recommendedName>
</protein>
<dbReference type="PANTHER" id="PTHR10903:SF62">
    <property type="entry name" value="GTPASE IMAP FAMILY MEMBER 4-LIKE-RELATED"/>
    <property type="match status" value="1"/>
</dbReference>
<comment type="caution">
    <text evidence="5">The sequence shown here is derived from an EMBL/GenBank/DDBJ whole genome shotgun (WGS) entry which is preliminary data.</text>
</comment>
<dbReference type="EMBL" id="JARO02008833">
    <property type="protein sequence ID" value="KPP62275.1"/>
    <property type="molecule type" value="Genomic_DNA"/>
</dbReference>
<keyword evidence="3" id="KW-0342">GTP-binding</keyword>
<keyword evidence="2" id="KW-0547">Nucleotide-binding</keyword>
<evidence type="ECO:0000256" key="3">
    <source>
        <dbReference type="ARBA" id="ARBA00023134"/>
    </source>
</evidence>
<comment type="similarity">
    <text evidence="1">Belongs to the TRAFAC class TrmE-Era-EngA-EngB-Septin-like GTPase superfamily. AIG1/Toc34/Toc159-like paraseptin GTPase family. IAN subfamily.</text>
</comment>
<dbReference type="Gene3D" id="3.40.50.300">
    <property type="entry name" value="P-loop containing nucleotide triphosphate hydrolases"/>
    <property type="match status" value="2"/>
</dbReference>
<accession>A0A0P7Y917</accession>